<comment type="similarity">
    <text evidence="1">Belongs to the polysaccharide synthase family.</text>
</comment>
<dbReference type="EMBL" id="AMEP01000164">
    <property type="protein sequence ID" value="EKX96097.1"/>
    <property type="molecule type" value="Genomic_DNA"/>
</dbReference>
<feature type="transmembrane region" description="Helical" evidence="2">
    <location>
        <begin position="92"/>
        <end position="113"/>
    </location>
</feature>
<dbReference type="SUPFAM" id="SSF51735">
    <property type="entry name" value="NAD(P)-binding Rossmann-fold domains"/>
    <property type="match status" value="1"/>
</dbReference>
<dbReference type="HOGENOM" id="CLU_013560_5_2_10"/>
<evidence type="ECO:0000313" key="4">
    <source>
        <dbReference type="EMBL" id="EKX96097.1"/>
    </source>
</evidence>
<evidence type="ECO:0000256" key="2">
    <source>
        <dbReference type="SAM" id="Phobius"/>
    </source>
</evidence>
<accession>L1MYD6</accession>
<dbReference type="Pfam" id="PF02719">
    <property type="entry name" value="Polysacc_synt_2"/>
    <property type="match status" value="1"/>
</dbReference>
<keyword evidence="5" id="KW-1185">Reference proteome</keyword>
<evidence type="ECO:0000259" key="3">
    <source>
        <dbReference type="Pfam" id="PF02719"/>
    </source>
</evidence>
<dbReference type="InterPro" id="IPR036291">
    <property type="entry name" value="NAD(P)-bd_dom_sf"/>
</dbReference>
<name>L1MYD6_9BACT</name>
<dbReference type="RefSeq" id="WP_009161359.1">
    <property type="nucleotide sequence ID" value="NZ_KB290963.1"/>
</dbReference>
<feature type="transmembrane region" description="Helical" evidence="2">
    <location>
        <begin position="53"/>
        <end position="72"/>
    </location>
</feature>
<reference evidence="4 5" key="1">
    <citation type="submission" date="2012-05" db="EMBL/GenBank/DDBJ databases">
        <authorList>
            <person name="Weinstock G."/>
            <person name="Sodergren E."/>
            <person name="Lobos E.A."/>
            <person name="Fulton L."/>
            <person name="Fulton R."/>
            <person name="Courtney L."/>
            <person name="Fronick C."/>
            <person name="O'Laughlin M."/>
            <person name="Godfrey J."/>
            <person name="Wilson R.M."/>
            <person name="Miner T."/>
            <person name="Farmer C."/>
            <person name="Delehaunty K."/>
            <person name="Cordes M."/>
            <person name="Minx P."/>
            <person name="Tomlinson C."/>
            <person name="Chen J."/>
            <person name="Wollam A."/>
            <person name="Pepin K.H."/>
            <person name="Bhonagiri V."/>
            <person name="Zhang X."/>
            <person name="Suruliraj S."/>
            <person name="Warren W."/>
            <person name="Mitreva M."/>
            <person name="Mardis E.R."/>
            <person name="Wilson R.K."/>
        </authorList>
    </citation>
    <scope>NUCLEOTIDE SEQUENCE [LARGE SCALE GENOMIC DNA]</scope>
    <source>
        <strain evidence="4 5">F0055</strain>
    </source>
</reference>
<feature type="transmembrane region" description="Helical" evidence="2">
    <location>
        <begin position="125"/>
        <end position="144"/>
    </location>
</feature>
<organism evidence="4 5">
    <name type="scientific">Hoylesella saccharolytica F0055</name>
    <dbReference type="NCBI Taxonomy" id="1127699"/>
    <lineage>
        <taxon>Bacteria</taxon>
        <taxon>Pseudomonadati</taxon>
        <taxon>Bacteroidota</taxon>
        <taxon>Bacteroidia</taxon>
        <taxon>Bacteroidales</taxon>
        <taxon>Prevotellaceae</taxon>
        <taxon>Hoylesella</taxon>
    </lineage>
</organism>
<dbReference type="PATRIC" id="fig|1127699.3.peg.2293"/>
<dbReference type="CDD" id="cd05237">
    <property type="entry name" value="UDP_invert_4-6DH_SDR_e"/>
    <property type="match status" value="1"/>
</dbReference>
<dbReference type="AlphaFoldDB" id="L1MYD6"/>
<dbReference type="Proteomes" id="UP000010433">
    <property type="component" value="Unassembled WGS sequence"/>
</dbReference>
<gene>
    <name evidence="4" type="ORF">HMPREF9151_02499</name>
</gene>
<protein>
    <submittedName>
        <fullName evidence="4">Putative epimerase/dehydratase WbiI</fullName>
    </submittedName>
</protein>
<evidence type="ECO:0000256" key="1">
    <source>
        <dbReference type="ARBA" id="ARBA00007430"/>
    </source>
</evidence>
<proteinExistence type="inferred from homology"/>
<dbReference type="InterPro" id="IPR051203">
    <property type="entry name" value="Polysaccharide_Synthase-Rel"/>
</dbReference>
<dbReference type="InterPro" id="IPR003869">
    <property type="entry name" value="Polysac_CapD-like"/>
</dbReference>
<keyword evidence="2" id="KW-0812">Transmembrane</keyword>
<keyword evidence="2" id="KW-0472">Membrane</keyword>
<dbReference type="Gene3D" id="3.40.50.720">
    <property type="entry name" value="NAD(P)-binding Rossmann-like Domain"/>
    <property type="match status" value="2"/>
</dbReference>
<evidence type="ECO:0000313" key="5">
    <source>
        <dbReference type="Proteomes" id="UP000010433"/>
    </source>
</evidence>
<keyword evidence="2" id="KW-1133">Transmembrane helix</keyword>
<dbReference type="PANTHER" id="PTHR43318:SF1">
    <property type="entry name" value="POLYSACCHARIDE BIOSYNTHESIS PROTEIN EPSC-RELATED"/>
    <property type="match status" value="1"/>
</dbReference>
<feature type="transmembrane region" description="Helical" evidence="2">
    <location>
        <begin position="20"/>
        <end position="41"/>
    </location>
</feature>
<feature type="domain" description="Polysaccharide biosynthesis protein CapD-like" evidence="3">
    <location>
        <begin position="303"/>
        <end position="589"/>
    </location>
</feature>
<sequence length="643" mass="73038">MNLFSKIINWYFKKDSLPYWSIFLIDCIICFFSGLFVFALFFKPANALANLPVISRTLLFYLIFNVIGFRWFHTYAGVIRYSSFVDLKRVAYAMGVAFIGVAIIHYPIIFWPASHQWIVPLNLRHIISIYIVSTIVLWAFRIVIKMIYDTAFDNEKAKRTLIYGVKEGGVGLAKNISTQKPQLFRLYGFITHDNSLTNRYLMGKKVYSVNKKLEEIIKSERISAVLVSPLRNEEFRNEEKLQDMLINAGVRIYMTEGVQEWDNTSANQIVGTLKEISIEDLLPRDQIQIDMESVGNLLSGKKILITGSAGSIGSEMVRQICLFKPAELILVDQAETPQHDIRLMMLHDHPSIKTSTIIASITNRDRMEGIFSTFRPDYVFHAAAYKHVPMMEDNPSESIQNNVWGTKVVADLSVKYGVKKFVMVSTDKAVNPTNVMGCSKRICEIYVQSLDKAEKEGKIEGTTQFVTTRFGNVLGSNGSVIPLFEKQIRAGGPVTVTDPNIIRFFMLIPEACKLVLEAGTKGNGGEIFVFDMGKPVKIADLAKRMIMLSGAKNIQIEYTGLRPGEKLYEEVLNDEESTLPSFNPKIRIAKVRQYDYQQVDQDIQELINISHAYNEMDIVRKMKQMVPEFKSKNSVYSALDKVS</sequence>
<dbReference type="PANTHER" id="PTHR43318">
    <property type="entry name" value="UDP-N-ACETYLGLUCOSAMINE 4,6-DEHYDRATASE"/>
    <property type="match status" value="1"/>
</dbReference>
<comment type="caution">
    <text evidence="4">The sequence shown here is derived from an EMBL/GenBank/DDBJ whole genome shotgun (WGS) entry which is preliminary data.</text>
</comment>
<dbReference type="OrthoDB" id="9803111at2"/>
<dbReference type="STRING" id="1127699.HMPREF9151_02499"/>